<dbReference type="NCBIfam" id="TIGR00613">
    <property type="entry name" value="reco"/>
    <property type="match status" value="1"/>
</dbReference>
<dbReference type="InterPro" id="IPR042242">
    <property type="entry name" value="RecO_C"/>
</dbReference>
<reference evidence="9 10" key="1">
    <citation type="submission" date="2019-02" db="EMBL/GenBank/DDBJ databases">
        <title>Deep-cultivation of Planctomycetes and their phenomic and genomic characterization uncovers novel biology.</title>
        <authorList>
            <person name="Wiegand S."/>
            <person name="Jogler M."/>
            <person name="Boedeker C."/>
            <person name="Pinto D."/>
            <person name="Vollmers J."/>
            <person name="Rivas-Marin E."/>
            <person name="Kohn T."/>
            <person name="Peeters S.H."/>
            <person name="Heuer A."/>
            <person name="Rast P."/>
            <person name="Oberbeckmann S."/>
            <person name="Bunk B."/>
            <person name="Jeske O."/>
            <person name="Meyerdierks A."/>
            <person name="Storesund J.E."/>
            <person name="Kallscheuer N."/>
            <person name="Luecker S."/>
            <person name="Lage O.M."/>
            <person name="Pohl T."/>
            <person name="Merkel B.J."/>
            <person name="Hornburger P."/>
            <person name="Mueller R.-W."/>
            <person name="Bruemmer F."/>
            <person name="Labrenz M."/>
            <person name="Spormann A.M."/>
            <person name="Op den Camp H."/>
            <person name="Overmann J."/>
            <person name="Amann R."/>
            <person name="Jetten M.S.M."/>
            <person name="Mascher T."/>
            <person name="Medema M.H."/>
            <person name="Devos D.P."/>
            <person name="Kaster A.-K."/>
            <person name="Ovreas L."/>
            <person name="Rohde M."/>
            <person name="Galperin M.Y."/>
            <person name="Jogler C."/>
        </authorList>
    </citation>
    <scope>NUCLEOTIDE SEQUENCE [LARGE SCALE GENOMIC DNA]</scope>
    <source>
        <strain evidence="9 10">Pla85_3_4</strain>
    </source>
</reference>
<evidence type="ECO:0000256" key="4">
    <source>
        <dbReference type="ARBA" id="ARBA00023172"/>
    </source>
</evidence>
<dbReference type="Pfam" id="PF11967">
    <property type="entry name" value="RecO_N"/>
    <property type="match status" value="1"/>
</dbReference>
<evidence type="ECO:0000256" key="5">
    <source>
        <dbReference type="ARBA" id="ARBA00023204"/>
    </source>
</evidence>
<dbReference type="AlphaFoldDB" id="A0A518DZ24"/>
<dbReference type="GO" id="GO:0006310">
    <property type="term" value="P:DNA recombination"/>
    <property type="evidence" value="ECO:0007669"/>
    <property type="project" value="UniProtKB-UniRule"/>
</dbReference>
<dbReference type="InterPro" id="IPR022572">
    <property type="entry name" value="DNA_rep/recomb_RecO_N"/>
</dbReference>
<keyword evidence="3 7" id="KW-0227">DNA damage</keyword>
<dbReference type="InterPro" id="IPR003717">
    <property type="entry name" value="RecO"/>
</dbReference>
<keyword evidence="10" id="KW-1185">Reference proteome</keyword>
<feature type="domain" description="DNA replication/recombination mediator RecO N-terminal" evidence="8">
    <location>
        <begin position="1"/>
        <end position="81"/>
    </location>
</feature>
<keyword evidence="5 7" id="KW-0234">DNA repair</keyword>
<evidence type="ECO:0000256" key="3">
    <source>
        <dbReference type="ARBA" id="ARBA00022763"/>
    </source>
</evidence>
<comment type="function">
    <text evidence="7">Involved in DNA repair and RecF pathway recombination.</text>
</comment>
<dbReference type="Proteomes" id="UP000317648">
    <property type="component" value="Chromosome"/>
</dbReference>
<comment type="similarity">
    <text evidence="1 7">Belongs to the RecO family.</text>
</comment>
<evidence type="ECO:0000313" key="10">
    <source>
        <dbReference type="Proteomes" id="UP000317648"/>
    </source>
</evidence>
<dbReference type="RefSeq" id="WP_145055862.1">
    <property type="nucleotide sequence ID" value="NZ_CP036433.1"/>
</dbReference>
<dbReference type="KEGG" id="lcre:Pla8534_48910"/>
<dbReference type="InterPro" id="IPR012340">
    <property type="entry name" value="NA-bd_OB-fold"/>
</dbReference>
<dbReference type="Gene3D" id="2.40.50.140">
    <property type="entry name" value="Nucleic acid-binding proteins"/>
    <property type="match status" value="1"/>
</dbReference>
<evidence type="ECO:0000256" key="6">
    <source>
        <dbReference type="ARBA" id="ARBA00033409"/>
    </source>
</evidence>
<evidence type="ECO:0000259" key="8">
    <source>
        <dbReference type="Pfam" id="PF11967"/>
    </source>
</evidence>
<keyword evidence="4 7" id="KW-0233">DNA recombination</keyword>
<protein>
    <recommendedName>
        <fullName evidence="2 7">DNA repair protein RecO</fullName>
    </recommendedName>
    <alternativeName>
        <fullName evidence="6 7">Recombination protein O</fullName>
    </alternativeName>
</protein>
<dbReference type="SUPFAM" id="SSF50249">
    <property type="entry name" value="Nucleic acid-binding proteins"/>
    <property type="match status" value="1"/>
</dbReference>
<evidence type="ECO:0000256" key="2">
    <source>
        <dbReference type="ARBA" id="ARBA00021310"/>
    </source>
</evidence>
<dbReference type="Pfam" id="PF02565">
    <property type="entry name" value="RecO_C"/>
    <property type="match status" value="1"/>
</dbReference>
<evidence type="ECO:0000313" key="9">
    <source>
        <dbReference type="EMBL" id="QDU97065.1"/>
    </source>
</evidence>
<dbReference type="OrthoDB" id="9797083at2"/>
<dbReference type="GO" id="GO:0043590">
    <property type="term" value="C:bacterial nucleoid"/>
    <property type="evidence" value="ECO:0007669"/>
    <property type="project" value="TreeGrafter"/>
</dbReference>
<name>A0A518DZ24_9BACT</name>
<sequence length="253" mass="28210">MASEKTTAIVVRLIEFSESSLVTTLFTRDFGKISGLAKGARRPKSAFEGALDLLAVIRIVFLHKSSDVLDLLTEAKLDRSFRAARRDLKRLHAGYYVAELLNELTDAGDPHPELFDAADEALREIDGDGEVNRVVFRFELTALDLLGHLPALHECAGCGEELETRERYPFGQLSGGLLCPTCRSRHRQVASVSAAVIEVMRTFSHLENENWRTAPLPPKVQGELRGLMNHYLNNLAGKRLKMHAFLQEDRSAT</sequence>
<proteinExistence type="inferred from homology"/>
<dbReference type="EMBL" id="CP036433">
    <property type="protein sequence ID" value="QDU97065.1"/>
    <property type="molecule type" value="Genomic_DNA"/>
</dbReference>
<evidence type="ECO:0000256" key="7">
    <source>
        <dbReference type="HAMAP-Rule" id="MF_00201"/>
    </source>
</evidence>
<dbReference type="GO" id="GO:0006302">
    <property type="term" value="P:double-strand break repair"/>
    <property type="evidence" value="ECO:0007669"/>
    <property type="project" value="TreeGrafter"/>
</dbReference>
<gene>
    <name evidence="7 9" type="primary">recO</name>
    <name evidence="9" type="ORF">Pla8534_48910</name>
</gene>
<dbReference type="PANTHER" id="PTHR33991">
    <property type="entry name" value="DNA REPAIR PROTEIN RECO"/>
    <property type="match status" value="1"/>
</dbReference>
<organism evidence="9 10">
    <name type="scientific">Lignipirellula cremea</name>
    <dbReference type="NCBI Taxonomy" id="2528010"/>
    <lineage>
        <taxon>Bacteria</taxon>
        <taxon>Pseudomonadati</taxon>
        <taxon>Planctomycetota</taxon>
        <taxon>Planctomycetia</taxon>
        <taxon>Pirellulales</taxon>
        <taxon>Pirellulaceae</taxon>
        <taxon>Lignipirellula</taxon>
    </lineage>
</organism>
<dbReference type="HAMAP" id="MF_00201">
    <property type="entry name" value="RecO"/>
    <property type="match status" value="1"/>
</dbReference>
<dbReference type="Gene3D" id="1.20.1440.120">
    <property type="entry name" value="Recombination protein O, C-terminal domain"/>
    <property type="match status" value="1"/>
</dbReference>
<accession>A0A518DZ24</accession>
<evidence type="ECO:0000256" key="1">
    <source>
        <dbReference type="ARBA" id="ARBA00007452"/>
    </source>
</evidence>
<dbReference type="PANTHER" id="PTHR33991:SF1">
    <property type="entry name" value="DNA REPAIR PROTEIN RECO"/>
    <property type="match status" value="1"/>
</dbReference>
<dbReference type="SUPFAM" id="SSF57863">
    <property type="entry name" value="ArfGap/RecO-like zinc finger"/>
    <property type="match status" value="1"/>
</dbReference>
<dbReference type="InterPro" id="IPR037278">
    <property type="entry name" value="ARFGAP/RecO"/>
</dbReference>